<comment type="caution">
    <text evidence="2">The sequence shown here is derived from an EMBL/GenBank/DDBJ whole genome shotgun (WGS) entry which is preliminary data.</text>
</comment>
<evidence type="ECO:0000313" key="3">
    <source>
        <dbReference type="Proteomes" id="UP001179952"/>
    </source>
</evidence>
<dbReference type="AlphaFoldDB" id="A0AAV9ARV1"/>
<sequence>MDIEVSNVVENPGADGGVLQDASVGELQDVGGGELQDWRSLPDLILSFILKHFTSIGDFFGFSHVCREWRHVSEFVKREYMATQPPLLFERSIGFYSWKEEKKLYTTKNQPAFKRGSTIDFSHGYLILLCHESHIRFFSLVNPVTGVETLPKFPILPNYIGSRYVRVERASLMSPPASPDCMLMFSDDTFILLCRLEDGEWTIYPRDDEDGKILCETFFNGKVYALNDRSHLLILDPALHHHHPKWTVLEVENNPFSHQNSTWLADCGGKLVKNFHGAEFVVRKFDTMKFKWVRRKKLGDNHVLFLNSRGGAFWDNGVSWGGCGNCIYLQGYLHYRGLFVIHMKGGKIEDLPHYLRYYDESFWIFPRLCC</sequence>
<dbReference type="EMBL" id="JAUJYN010000007">
    <property type="protein sequence ID" value="KAK1267058.1"/>
    <property type="molecule type" value="Genomic_DNA"/>
</dbReference>
<gene>
    <name evidence="2" type="ORF">QJS04_geneDACA019351</name>
</gene>
<dbReference type="InterPro" id="IPR005174">
    <property type="entry name" value="KIB1-4_b-propeller"/>
</dbReference>
<name>A0AAV9ARV1_ACOGR</name>
<reference evidence="2" key="1">
    <citation type="journal article" date="2023" name="Nat. Commun.">
        <title>Diploid and tetraploid genomes of Acorus and the evolution of monocots.</title>
        <authorList>
            <person name="Ma L."/>
            <person name="Liu K.W."/>
            <person name="Li Z."/>
            <person name="Hsiao Y.Y."/>
            <person name="Qi Y."/>
            <person name="Fu T."/>
            <person name="Tang G.D."/>
            <person name="Zhang D."/>
            <person name="Sun W.H."/>
            <person name="Liu D.K."/>
            <person name="Li Y."/>
            <person name="Chen G.Z."/>
            <person name="Liu X.D."/>
            <person name="Liao X.Y."/>
            <person name="Jiang Y.T."/>
            <person name="Yu X."/>
            <person name="Hao Y."/>
            <person name="Huang J."/>
            <person name="Zhao X.W."/>
            <person name="Ke S."/>
            <person name="Chen Y.Y."/>
            <person name="Wu W.L."/>
            <person name="Hsu J.L."/>
            <person name="Lin Y.F."/>
            <person name="Huang M.D."/>
            <person name="Li C.Y."/>
            <person name="Huang L."/>
            <person name="Wang Z.W."/>
            <person name="Zhao X."/>
            <person name="Zhong W.Y."/>
            <person name="Peng D.H."/>
            <person name="Ahmad S."/>
            <person name="Lan S."/>
            <person name="Zhang J.S."/>
            <person name="Tsai W.C."/>
            <person name="Van de Peer Y."/>
            <person name="Liu Z.J."/>
        </authorList>
    </citation>
    <scope>NUCLEOTIDE SEQUENCE</scope>
    <source>
        <strain evidence="2">SCP</strain>
    </source>
</reference>
<accession>A0AAV9ARV1</accession>
<dbReference type="SUPFAM" id="SSF82171">
    <property type="entry name" value="DPP6 N-terminal domain-like"/>
    <property type="match status" value="1"/>
</dbReference>
<dbReference type="Pfam" id="PF03478">
    <property type="entry name" value="Beta-prop_KIB1-4"/>
    <property type="match status" value="1"/>
</dbReference>
<feature type="domain" description="KIB1-4 beta-propeller" evidence="1">
    <location>
        <begin position="95"/>
        <end position="329"/>
    </location>
</feature>
<organism evidence="2 3">
    <name type="scientific">Acorus gramineus</name>
    <name type="common">Dwarf sweet flag</name>
    <dbReference type="NCBI Taxonomy" id="55184"/>
    <lineage>
        <taxon>Eukaryota</taxon>
        <taxon>Viridiplantae</taxon>
        <taxon>Streptophyta</taxon>
        <taxon>Embryophyta</taxon>
        <taxon>Tracheophyta</taxon>
        <taxon>Spermatophyta</taxon>
        <taxon>Magnoliopsida</taxon>
        <taxon>Liliopsida</taxon>
        <taxon>Acoraceae</taxon>
        <taxon>Acorus</taxon>
    </lineage>
</organism>
<dbReference type="PANTHER" id="PTHR45463">
    <property type="entry name" value="OS09G0392200 PROTEIN"/>
    <property type="match status" value="1"/>
</dbReference>
<evidence type="ECO:0000259" key="1">
    <source>
        <dbReference type="Pfam" id="PF03478"/>
    </source>
</evidence>
<dbReference type="Gene3D" id="1.20.1280.50">
    <property type="match status" value="1"/>
</dbReference>
<evidence type="ECO:0000313" key="2">
    <source>
        <dbReference type="EMBL" id="KAK1267058.1"/>
    </source>
</evidence>
<dbReference type="Proteomes" id="UP001179952">
    <property type="component" value="Unassembled WGS sequence"/>
</dbReference>
<protein>
    <recommendedName>
        <fullName evidence="1">KIB1-4 beta-propeller domain-containing protein</fullName>
    </recommendedName>
</protein>
<keyword evidence="3" id="KW-1185">Reference proteome</keyword>
<dbReference type="PANTHER" id="PTHR45463:SF8">
    <property type="entry name" value="OS09G0392200 PROTEIN"/>
    <property type="match status" value="1"/>
</dbReference>
<proteinExistence type="predicted"/>
<reference evidence="2" key="2">
    <citation type="submission" date="2023-06" db="EMBL/GenBank/DDBJ databases">
        <authorList>
            <person name="Ma L."/>
            <person name="Liu K.-W."/>
            <person name="Li Z."/>
            <person name="Hsiao Y.-Y."/>
            <person name="Qi Y."/>
            <person name="Fu T."/>
            <person name="Tang G."/>
            <person name="Zhang D."/>
            <person name="Sun W.-H."/>
            <person name="Liu D.-K."/>
            <person name="Li Y."/>
            <person name="Chen G.-Z."/>
            <person name="Liu X.-D."/>
            <person name="Liao X.-Y."/>
            <person name="Jiang Y.-T."/>
            <person name="Yu X."/>
            <person name="Hao Y."/>
            <person name="Huang J."/>
            <person name="Zhao X.-W."/>
            <person name="Ke S."/>
            <person name="Chen Y.-Y."/>
            <person name="Wu W.-L."/>
            <person name="Hsu J.-L."/>
            <person name="Lin Y.-F."/>
            <person name="Huang M.-D."/>
            <person name="Li C.-Y."/>
            <person name="Huang L."/>
            <person name="Wang Z.-W."/>
            <person name="Zhao X."/>
            <person name="Zhong W.-Y."/>
            <person name="Peng D.-H."/>
            <person name="Ahmad S."/>
            <person name="Lan S."/>
            <person name="Zhang J.-S."/>
            <person name="Tsai W.-C."/>
            <person name="Van De Peer Y."/>
            <person name="Liu Z.-J."/>
        </authorList>
    </citation>
    <scope>NUCLEOTIDE SEQUENCE</scope>
    <source>
        <strain evidence="2">SCP</strain>
        <tissue evidence="2">Leaves</tissue>
    </source>
</reference>